<dbReference type="PROSITE" id="PS00636">
    <property type="entry name" value="DNAJ_1"/>
    <property type="match status" value="1"/>
</dbReference>
<feature type="compositionally biased region" description="Low complexity" evidence="1">
    <location>
        <begin position="677"/>
        <end position="688"/>
    </location>
</feature>
<evidence type="ECO:0000259" key="2">
    <source>
        <dbReference type="PROSITE" id="PS50076"/>
    </source>
</evidence>
<dbReference type="PRINTS" id="PR00625">
    <property type="entry name" value="JDOMAIN"/>
</dbReference>
<feature type="compositionally biased region" description="Low complexity" evidence="1">
    <location>
        <begin position="247"/>
        <end position="262"/>
    </location>
</feature>
<dbReference type="EMBL" id="PPTA01000005">
    <property type="protein sequence ID" value="TFB03303.1"/>
    <property type="molecule type" value="Genomic_DNA"/>
</dbReference>
<feature type="compositionally biased region" description="Polar residues" evidence="1">
    <location>
        <begin position="269"/>
        <end position="278"/>
    </location>
</feature>
<evidence type="ECO:0000313" key="3">
    <source>
        <dbReference type="EMBL" id="TFB03303.1"/>
    </source>
</evidence>
<gene>
    <name evidence="3" type="ORF">CCMA1212_004589</name>
</gene>
<feature type="compositionally biased region" description="Low complexity" evidence="1">
    <location>
        <begin position="342"/>
        <end position="353"/>
    </location>
</feature>
<keyword evidence="4" id="KW-1185">Reference proteome</keyword>
<feature type="region of interest" description="Disordered" evidence="1">
    <location>
        <begin position="78"/>
        <end position="443"/>
    </location>
</feature>
<feature type="compositionally biased region" description="Basic residues" evidence="1">
    <location>
        <begin position="564"/>
        <end position="573"/>
    </location>
</feature>
<organism evidence="3 4">
    <name type="scientific">Trichoderma ghanense</name>
    <dbReference type="NCBI Taxonomy" id="65468"/>
    <lineage>
        <taxon>Eukaryota</taxon>
        <taxon>Fungi</taxon>
        <taxon>Dikarya</taxon>
        <taxon>Ascomycota</taxon>
        <taxon>Pezizomycotina</taxon>
        <taxon>Sordariomycetes</taxon>
        <taxon>Hypocreomycetidae</taxon>
        <taxon>Hypocreales</taxon>
        <taxon>Hypocreaceae</taxon>
        <taxon>Trichoderma</taxon>
    </lineage>
</organism>
<dbReference type="PANTHER" id="PTHR44029:SF1">
    <property type="entry name" value="DNAJ HOMOLOG SUBFAMILY C MEMBER 21"/>
    <property type="match status" value="1"/>
</dbReference>
<proteinExistence type="predicted"/>
<dbReference type="PROSITE" id="PS50076">
    <property type="entry name" value="DNAJ_2"/>
    <property type="match status" value="1"/>
</dbReference>
<feature type="compositionally biased region" description="Basic and acidic residues" evidence="1">
    <location>
        <begin position="297"/>
        <end position="315"/>
    </location>
</feature>
<dbReference type="InterPro" id="IPR001623">
    <property type="entry name" value="DnaJ_domain"/>
</dbReference>
<dbReference type="CDD" id="cd06257">
    <property type="entry name" value="DnaJ"/>
    <property type="match status" value="1"/>
</dbReference>
<feature type="domain" description="J" evidence="2">
    <location>
        <begin position="6"/>
        <end position="72"/>
    </location>
</feature>
<accession>A0ABY2H4Y3</accession>
<dbReference type="InterPro" id="IPR036869">
    <property type="entry name" value="J_dom_sf"/>
</dbReference>
<feature type="compositionally biased region" description="Low complexity" evidence="1">
    <location>
        <begin position="696"/>
        <end position="716"/>
    </location>
</feature>
<dbReference type="InterPro" id="IPR051964">
    <property type="entry name" value="Chaperone_stress_response"/>
</dbReference>
<reference evidence="3 4" key="1">
    <citation type="submission" date="2018-01" db="EMBL/GenBank/DDBJ databases">
        <title>Genome characterization of the sugarcane-associated fungus Trichoderma ghanense CCMA-1212 and their application in lignocelulose bioconversion.</title>
        <authorList>
            <person name="Steindorff A.S."/>
            <person name="Mendes T.D."/>
            <person name="Vilela E.S.D."/>
            <person name="Rodrigues D.S."/>
            <person name="Formighieri E.F."/>
            <person name="Melo I.S."/>
            <person name="Favaro L.C.L."/>
        </authorList>
    </citation>
    <scope>NUCLEOTIDE SEQUENCE [LARGE SCALE GENOMIC DNA]</scope>
    <source>
        <strain evidence="3 4">CCMA-1212</strain>
    </source>
</reference>
<feature type="compositionally biased region" description="Polar residues" evidence="1">
    <location>
        <begin position="614"/>
        <end position="624"/>
    </location>
</feature>
<protein>
    <submittedName>
        <fullName evidence="3">DnaJ-related protein rsp1</fullName>
    </submittedName>
</protein>
<feature type="region of interest" description="Disordered" evidence="1">
    <location>
        <begin position="541"/>
        <end position="742"/>
    </location>
</feature>
<comment type="caution">
    <text evidence="3">The sequence shown here is derived from an EMBL/GenBank/DDBJ whole genome shotgun (WGS) entry which is preliminary data.</text>
</comment>
<name>A0ABY2H4Y3_9HYPO</name>
<feature type="compositionally biased region" description="Polar residues" evidence="1">
    <location>
        <begin position="486"/>
        <end position="501"/>
    </location>
</feature>
<evidence type="ECO:0000256" key="1">
    <source>
        <dbReference type="SAM" id="MobiDB-lite"/>
    </source>
</evidence>
<dbReference type="RefSeq" id="XP_073559504.1">
    <property type="nucleotide sequence ID" value="XM_073701887.1"/>
</dbReference>
<dbReference type="Proteomes" id="UP001642720">
    <property type="component" value="Unassembled WGS sequence"/>
</dbReference>
<dbReference type="GeneID" id="300576337"/>
<feature type="compositionally biased region" description="Basic and acidic residues" evidence="1">
    <location>
        <begin position="473"/>
        <end position="485"/>
    </location>
</feature>
<dbReference type="Gene3D" id="1.10.287.110">
    <property type="entry name" value="DnaJ domain"/>
    <property type="match status" value="1"/>
</dbReference>
<feature type="compositionally biased region" description="Low complexity" evidence="1">
    <location>
        <begin position="360"/>
        <end position="379"/>
    </location>
</feature>
<feature type="compositionally biased region" description="Polar residues" evidence="1">
    <location>
        <begin position="412"/>
        <end position="421"/>
    </location>
</feature>
<dbReference type="InterPro" id="IPR018253">
    <property type="entry name" value="DnaJ_domain_CS"/>
</dbReference>
<feature type="region of interest" description="Disordered" evidence="1">
    <location>
        <begin position="465"/>
        <end position="523"/>
    </location>
</feature>
<dbReference type="SUPFAM" id="SSF46565">
    <property type="entry name" value="Chaperone J-domain"/>
    <property type="match status" value="1"/>
</dbReference>
<dbReference type="PANTHER" id="PTHR44029">
    <property type="entry name" value="DNAJ HOMOLOG SUBFAMILY C MEMBER 21"/>
    <property type="match status" value="1"/>
</dbReference>
<feature type="compositionally biased region" description="Low complexity" evidence="1">
    <location>
        <begin position="212"/>
        <end position="222"/>
    </location>
</feature>
<feature type="compositionally biased region" description="Pro residues" evidence="1">
    <location>
        <begin position="158"/>
        <end position="174"/>
    </location>
</feature>
<dbReference type="Pfam" id="PF00226">
    <property type="entry name" value="DnaJ"/>
    <property type="match status" value="1"/>
</dbReference>
<dbReference type="SMART" id="SM00271">
    <property type="entry name" value="DnaJ"/>
    <property type="match status" value="1"/>
</dbReference>
<evidence type="ECO:0000313" key="4">
    <source>
        <dbReference type="Proteomes" id="UP001642720"/>
    </source>
</evidence>
<sequence>MAPQRDYYADLGLTPSADIVEIKKQFRKLALKYHPDRNPGREQEVNSQFQVIQAAHEILSDPEAKAKYDATLLRSASSRYPTASGVRGNPWSNVSQQFPVPPRRTAPRTTTSGPQRWNERFSAGVPPTAKQQASAATAARAFESMRKGGAKGRQQERAPPPPPPPRNPPTPPPRTEAAKKRAEASFGAKKAGYYPRSNTPGDEPPVINNNYSSRASSARTAPAPKPDPVADPLAQFRQWNGNEDAARSSAKSSAKSSSNVSSGGEKTNPFDSIPSTRARNTKEASESAGPSTAPKRRSPDITRKESADGSQRKPDGPGVEGRPRVVPVPPSSRPGASFKPQTEAATSTTATAAPNGNVFPTNQTTNPPTTNEPTTPFNNRSSPVKETGEPSMYATPVKTYPHGASPCPKEPSANSPQTTTPKHNKMAEVGPKCGPSGNSHAVHNLSPFEQEQYKILKLLIKNRETPVLTPRNESLHRTPHHENPTVEKSSANSVLPNSFSFNLDEETFTPSPPRTSKFRKSTSADGINTTFVEDESSATWQFSAGSGDNKPPPLNRSQSDSRAGRRSPIRRRPVPSSKVPDSGAQAPQNGFDAESWNSMFGPQTFAPPPATPKASVSPTRQGRSNTRKTTRTTRPLAGNAAIVEEFSEEEEHYVWTGRKNDPKSATVDSPQAMDIDPPLAASPAAAHTPTPPPPGAAAATATAAPTFSATPPATQPQSQSHAPPMAARNIPVEPSRPEWRPGNVTGLGQVYEQAEERKHIPVNLQDLKNVAPFAPPKAGLKSFTDLKDSLPFESKASSELHLDVPQAQPLVFPEPPVAPRLPPTVAVDGVKPNVASWTKYLEEFEGYLRLWDMFNSQVVDHFATRKSNILHTRASKGYSFLGARGDADIVEYHNWVEQDNGVRQRWLAACEEHEMRFREFMAFREKMKSTI</sequence>
<feature type="compositionally biased region" description="Low complexity" evidence="1">
    <location>
        <begin position="128"/>
        <end position="141"/>
    </location>
</feature>